<dbReference type="RefSeq" id="WP_084623556.1">
    <property type="nucleotide sequence ID" value="NZ_BANB01000400.1"/>
</dbReference>
<evidence type="ECO:0000256" key="2">
    <source>
        <dbReference type="ARBA" id="ARBA00022603"/>
    </source>
</evidence>
<sequence>MRLLSNLLKRFVRTGTLRVIDAAGGEHVFGDGAPAPRAVMRVHDPALYRRLALNPELHAGEAYMAGTLTFEDGTGVGDLMSLFGENRAGLAGHASQRVLRRVWRAARRWQQANPVGVAARHARHHYDVPVEIYRLFLDEGLNYSCAFFRDPAHDTLEAAQEEKLRRIAAKLALRPGMRVAEIGCGWGSLAIHLARAGAHVTAINVSPAQLAVARARAAAAGLADRIDFREVDYRVLDGRYDRVVSVGMMEHVGIGHYDEYFARVRDLLTPDGWAMIHCIGRMTPPGTTGPFIRKHIFPGGYTPALSEVFAATERQGLWVADMEVLRRHYEYTLQHWRDRFAARRQEAVAIAGEPFARMWEYYLAAVQIGFRNGSNMVFQILLSTRNDAVPIVRDYMYAPATPDAVPPPASPDRVTAAA</sequence>
<comment type="similarity">
    <text evidence="1">Belongs to the CFA/CMAS family.</text>
</comment>
<proteinExistence type="inferred from homology"/>
<name>A0A0D6P7I5_9PROT</name>
<dbReference type="Pfam" id="PF02353">
    <property type="entry name" value="CMAS"/>
    <property type="match status" value="1"/>
</dbReference>
<dbReference type="GO" id="GO:0032259">
    <property type="term" value="P:methylation"/>
    <property type="evidence" value="ECO:0007669"/>
    <property type="project" value="UniProtKB-KW"/>
</dbReference>
<organism evidence="6 7">
    <name type="scientific">Acidisphaera rubrifaciens HS-AP3</name>
    <dbReference type="NCBI Taxonomy" id="1231350"/>
    <lineage>
        <taxon>Bacteria</taxon>
        <taxon>Pseudomonadati</taxon>
        <taxon>Pseudomonadota</taxon>
        <taxon>Alphaproteobacteria</taxon>
        <taxon>Acetobacterales</taxon>
        <taxon>Acetobacteraceae</taxon>
        <taxon>Acidisphaera</taxon>
    </lineage>
</organism>
<dbReference type="Gene3D" id="3.40.50.150">
    <property type="entry name" value="Vaccinia Virus protein VP39"/>
    <property type="match status" value="1"/>
</dbReference>
<dbReference type="PIRSF" id="PIRSF003085">
    <property type="entry name" value="CMAS"/>
    <property type="match status" value="1"/>
</dbReference>
<dbReference type="PANTHER" id="PTHR43667:SF1">
    <property type="entry name" value="CYCLOPROPANE-FATTY-ACYL-PHOSPHOLIPID SYNTHASE"/>
    <property type="match status" value="1"/>
</dbReference>
<evidence type="ECO:0000256" key="1">
    <source>
        <dbReference type="ARBA" id="ARBA00010815"/>
    </source>
</evidence>
<evidence type="ECO:0000256" key="5">
    <source>
        <dbReference type="ARBA" id="ARBA00023098"/>
    </source>
</evidence>
<keyword evidence="2" id="KW-0489">Methyltransferase</keyword>
<keyword evidence="3" id="KW-0808">Transferase</keyword>
<evidence type="ECO:0000256" key="4">
    <source>
        <dbReference type="ARBA" id="ARBA00022691"/>
    </source>
</evidence>
<dbReference type="PANTHER" id="PTHR43667">
    <property type="entry name" value="CYCLOPROPANE-FATTY-ACYL-PHOSPHOLIPID SYNTHASE"/>
    <property type="match status" value="1"/>
</dbReference>
<protein>
    <submittedName>
        <fullName evidence="6">Cyclopropane-fatty-acyl-phospholipid synthase</fullName>
    </submittedName>
</protein>
<accession>A0A0D6P7I5</accession>
<keyword evidence="4" id="KW-0949">S-adenosyl-L-methionine</keyword>
<reference evidence="6 7" key="1">
    <citation type="submission" date="2012-11" db="EMBL/GenBank/DDBJ databases">
        <title>Whole genome sequence of Acidisphaera rubrifaciens HS-AP3.</title>
        <authorList>
            <person name="Azuma Y."/>
            <person name="Higashiura N."/>
            <person name="Hirakawa H."/>
            <person name="Matsushita K."/>
        </authorList>
    </citation>
    <scope>NUCLEOTIDE SEQUENCE [LARGE SCALE GENOMIC DNA]</scope>
    <source>
        <strain evidence="6 7">HS-AP3</strain>
    </source>
</reference>
<keyword evidence="7" id="KW-1185">Reference proteome</keyword>
<evidence type="ECO:0000256" key="3">
    <source>
        <dbReference type="ARBA" id="ARBA00022679"/>
    </source>
</evidence>
<dbReference type="GO" id="GO:0008610">
    <property type="term" value="P:lipid biosynthetic process"/>
    <property type="evidence" value="ECO:0007669"/>
    <property type="project" value="InterPro"/>
</dbReference>
<dbReference type="InterPro" id="IPR050723">
    <property type="entry name" value="CFA/CMAS"/>
</dbReference>
<evidence type="ECO:0000313" key="7">
    <source>
        <dbReference type="Proteomes" id="UP000032680"/>
    </source>
</evidence>
<keyword evidence="5" id="KW-0443">Lipid metabolism</keyword>
<comment type="caution">
    <text evidence="6">The sequence shown here is derived from an EMBL/GenBank/DDBJ whole genome shotgun (WGS) entry which is preliminary data.</text>
</comment>
<gene>
    <name evidence="6" type="ORF">Asru_0400_01</name>
</gene>
<evidence type="ECO:0000313" key="6">
    <source>
        <dbReference type="EMBL" id="GAN77622.1"/>
    </source>
</evidence>
<dbReference type="AlphaFoldDB" id="A0A0D6P7I5"/>
<dbReference type="OrthoDB" id="9782855at2"/>
<dbReference type="GO" id="GO:0008168">
    <property type="term" value="F:methyltransferase activity"/>
    <property type="evidence" value="ECO:0007669"/>
    <property type="project" value="UniProtKB-KW"/>
</dbReference>
<dbReference type="SUPFAM" id="SSF53335">
    <property type="entry name" value="S-adenosyl-L-methionine-dependent methyltransferases"/>
    <property type="match status" value="1"/>
</dbReference>
<dbReference type="EMBL" id="BANB01000400">
    <property type="protein sequence ID" value="GAN77622.1"/>
    <property type="molecule type" value="Genomic_DNA"/>
</dbReference>
<dbReference type="CDD" id="cd02440">
    <property type="entry name" value="AdoMet_MTases"/>
    <property type="match status" value="1"/>
</dbReference>
<dbReference type="Proteomes" id="UP000032680">
    <property type="component" value="Unassembled WGS sequence"/>
</dbReference>
<dbReference type="InterPro" id="IPR003333">
    <property type="entry name" value="CMAS"/>
</dbReference>
<dbReference type="InterPro" id="IPR029063">
    <property type="entry name" value="SAM-dependent_MTases_sf"/>
</dbReference>